<name>A0A7D4QCW8_9SPHI</name>
<reference evidence="1 2" key="1">
    <citation type="submission" date="2020-05" db="EMBL/GenBank/DDBJ databases">
        <title>Mucilaginibacter mali sp. nov.</title>
        <authorList>
            <person name="Kim H.S."/>
            <person name="Lee K.C."/>
            <person name="Suh M.K."/>
            <person name="Kim J.-S."/>
            <person name="Han K.-I."/>
            <person name="Eom M.K."/>
            <person name="Shin Y.K."/>
            <person name="Lee J.-S."/>
        </authorList>
    </citation>
    <scope>NUCLEOTIDE SEQUENCE [LARGE SCALE GENOMIC DNA]</scope>
    <source>
        <strain evidence="1 2">G2-14</strain>
    </source>
</reference>
<evidence type="ECO:0000313" key="1">
    <source>
        <dbReference type="EMBL" id="QKJ28452.1"/>
    </source>
</evidence>
<accession>A0A7D4QCW8</accession>
<dbReference type="EMBL" id="CP054139">
    <property type="protein sequence ID" value="QKJ28452.1"/>
    <property type="molecule type" value="Genomic_DNA"/>
</dbReference>
<dbReference type="AlphaFoldDB" id="A0A7D4QCW8"/>
<evidence type="ECO:0000313" key="2">
    <source>
        <dbReference type="Proteomes" id="UP000505355"/>
    </source>
</evidence>
<dbReference type="KEGG" id="mmab:HQ865_01305"/>
<proteinExistence type="predicted"/>
<dbReference type="Proteomes" id="UP000505355">
    <property type="component" value="Chromosome"/>
</dbReference>
<organism evidence="1 2">
    <name type="scientific">Mucilaginibacter mali</name>
    <dbReference type="NCBI Taxonomy" id="2740462"/>
    <lineage>
        <taxon>Bacteria</taxon>
        <taxon>Pseudomonadati</taxon>
        <taxon>Bacteroidota</taxon>
        <taxon>Sphingobacteriia</taxon>
        <taxon>Sphingobacteriales</taxon>
        <taxon>Sphingobacteriaceae</taxon>
        <taxon>Mucilaginibacter</taxon>
    </lineage>
</organism>
<protein>
    <submittedName>
        <fullName evidence="1">Uncharacterized protein</fullName>
    </submittedName>
</protein>
<keyword evidence="2" id="KW-1185">Reference proteome</keyword>
<dbReference type="RefSeq" id="WP_173413154.1">
    <property type="nucleotide sequence ID" value="NZ_CP054139.1"/>
</dbReference>
<sequence length="98" mass="11558">METCKKYDELPQSDKEQILQLIKKMKGKSWICDVIIKESDLKSYTFFVSVLKYNTVKGWATNGYIRQDKLPDNIWRLSYKPKVVKGEQDNAGRIKAYY</sequence>
<gene>
    <name evidence="1" type="ORF">HQ865_01305</name>
</gene>